<dbReference type="PANTHER" id="PTHR10353:SF36">
    <property type="entry name" value="LP05116P"/>
    <property type="match status" value="1"/>
</dbReference>
<keyword evidence="2" id="KW-0378">Hydrolase</keyword>
<dbReference type="GO" id="GO:0008422">
    <property type="term" value="F:beta-glucosidase activity"/>
    <property type="evidence" value="ECO:0007669"/>
    <property type="project" value="TreeGrafter"/>
</dbReference>
<evidence type="ECO:0000256" key="1">
    <source>
        <dbReference type="ARBA" id="ARBA00010838"/>
    </source>
</evidence>
<dbReference type="Gene3D" id="3.20.20.80">
    <property type="entry name" value="Glycosidases"/>
    <property type="match status" value="1"/>
</dbReference>
<keyword evidence="3" id="KW-0326">Glycosidase</keyword>
<organism evidence="5">
    <name type="scientific">Diabrotica virgifera virgifera</name>
    <name type="common">western corn rootworm</name>
    <dbReference type="NCBI Taxonomy" id="50390"/>
    <lineage>
        <taxon>Eukaryota</taxon>
        <taxon>Metazoa</taxon>
        <taxon>Ecdysozoa</taxon>
        <taxon>Arthropoda</taxon>
        <taxon>Hexapoda</taxon>
        <taxon>Insecta</taxon>
        <taxon>Pterygota</taxon>
        <taxon>Neoptera</taxon>
        <taxon>Endopterygota</taxon>
        <taxon>Coleoptera</taxon>
        <taxon>Polyphaga</taxon>
        <taxon>Cucujiformia</taxon>
        <taxon>Chrysomeloidea</taxon>
        <taxon>Chrysomelidae</taxon>
        <taxon>Galerucinae</taxon>
        <taxon>Diabroticina</taxon>
        <taxon>Diabroticites</taxon>
        <taxon>Diabrotica</taxon>
    </lineage>
</organism>
<protein>
    <submittedName>
        <fullName evidence="5">Myrosinase 1-like</fullName>
    </submittedName>
</protein>
<accession>A0A6P7GTM8</accession>
<dbReference type="RefSeq" id="XP_028152849.1">
    <property type="nucleotide sequence ID" value="XM_028297048.1"/>
</dbReference>
<dbReference type="SUPFAM" id="SSF51445">
    <property type="entry name" value="(Trans)glycosidases"/>
    <property type="match status" value="1"/>
</dbReference>
<name>A0A6P7GTM8_DIAVI</name>
<evidence type="ECO:0000256" key="2">
    <source>
        <dbReference type="ARBA" id="ARBA00022801"/>
    </source>
</evidence>
<dbReference type="InterPro" id="IPR001360">
    <property type="entry name" value="Glyco_hydro_1"/>
</dbReference>
<sequence>MRKLLNWFKHEYFNPEILITENGYSDSTGQLNDPNRTHYLTEYLSAIKDAMDYDGVNVIGYNVWSLIDNFEWIAGYTVKFGLVNVDMSDPSRTRTKKDSFYYYQKVCQTHCIVDQCID</sequence>
<dbReference type="InterPro" id="IPR017853">
    <property type="entry name" value="GH"/>
</dbReference>
<evidence type="ECO:0000313" key="5">
    <source>
        <dbReference type="RefSeq" id="XP_028152849.1"/>
    </source>
</evidence>
<dbReference type="PANTHER" id="PTHR10353">
    <property type="entry name" value="GLYCOSYL HYDROLASE"/>
    <property type="match status" value="1"/>
</dbReference>
<reference evidence="5" key="1">
    <citation type="submission" date="2025-08" db="UniProtKB">
        <authorList>
            <consortium name="RefSeq"/>
        </authorList>
    </citation>
    <scope>IDENTIFICATION</scope>
    <source>
        <tissue evidence="5">Whole insect</tissue>
    </source>
</reference>
<gene>
    <name evidence="5" type="primary">LOC114346278</name>
</gene>
<comment type="similarity">
    <text evidence="1 4">Belongs to the glycosyl hydrolase 1 family.</text>
</comment>
<dbReference type="Pfam" id="PF00232">
    <property type="entry name" value="Glyco_hydro_1"/>
    <property type="match status" value="1"/>
</dbReference>
<evidence type="ECO:0000256" key="3">
    <source>
        <dbReference type="ARBA" id="ARBA00023295"/>
    </source>
</evidence>
<dbReference type="AlphaFoldDB" id="A0A6P7GTM8"/>
<dbReference type="PRINTS" id="PR00131">
    <property type="entry name" value="GLHYDRLASE1"/>
</dbReference>
<evidence type="ECO:0000256" key="4">
    <source>
        <dbReference type="RuleBase" id="RU003690"/>
    </source>
</evidence>
<proteinExistence type="inferred from homology"/>
<dbReference type="GO" id="GO:0005975">
    <property type="term" value="P:carbohydrate metabolic process"/>
    <property type="evidence" value="ECO:0007669"/>
    <property type="project" value="InterPro"/>
</dbReference>
<dbReference type="InParanoid" id="A0A6P7GTM8"/>